<dbReference type="Gramene" id="Pp3c23_21960V3.1">
    <property type="protein sequence ID" value="Pp3c23_21960V3.1"/>
    <property type="gene ID" value="Pp3c23_21960"/>
</dbReference>
<protein>
    <submittedName>
        <fullName evidence="1 2">Uncharacterized protein</fullName>
    </submittedName>
</protein>
<evidence type="ECO:0000313" key="1">
    <source>
        <dbReference type="EMBL" id="PNR29725.1"/>
    </source>
</evidence>
<dbReference type="AlphaFoldDB" id="A0A2K1IKB8"/>
<keyword evidence="3" id="KW-1185">Reference proteome</keyword>
<name>A0A2K1IKB8_PHYPA</name>
<dbReference type="EnsemblPlants" id="Pp3c23_21960V3.1">
    <property type="protein sequence ID" value="Pp3c23_21960V3.1"/>
    <property type="gene ID" value="Pp3c23_21960"/>
</dbReference>
<sequence length="33" mass="3833">MQQAGICCCTPTFWRTIIIITLVLWRVDPALRL</sequence>
<dbReference type="InParanoid" id="A0A2K1IKB8"/>
<evidence type="ECO:0000313" key="2">
    <source>
        <dbReference type="EnsemblPlants" id="Pp3c23_21960V3.1"/>
    </source>
</evidence>
<accession>A0A2K1IKB8</accession>
<dbReference type="EMBL" id="ABEU02000023">
    <property type="protein sequence ID" value="PNR29725.1"/>
    <property type="molecule type" value="Genomic_DNA"/>
</dbReference>
<dbReference type="Proteomes" id="UP000006727">
    <property type="component" value="Chromosome 23"/>
</dbReference>
<reference evidence="2" key="3">
    <citation type="submission" date="2020-12" db="UniProtKB">
        <authorList>
            <consortium name="EnsemblPlants"/>
        </authorList>
    </citation>
    <scope>IDENTIFICATION</scope>
</reference>
<proteinExistence type="predicted"/>
<gene>
    <name evidence="1" type="ORF">PHYPA_028419</name>
</gene>
<evidence type="ECO:0000313" key="3">
    <source>
        <dbReference type="Proteomes" id="UP000006727"/>
    </source>
</evidence>
<organism evidence="1">
    <name type="scientific">Physcomitrium patens</name>
    <name type="common">Spreading-leaved earth moss</name>
    <name type="synonym">Physcomitrella patens</name>
    <dbReference type="NCBI Taxonomy" id="3218"/>
    <lineage>
        <taxon>Eukaryota</taxon>
        <taxon>Viridiplantae</taxon>
        <taxon>Streptophyta</taxon>
        <taxon>Embryophyta</taxon>
        <taxon>Bryophyta</taxon>
        <taxon>Bryophytina</taxon>
        <taxon>Bryopsida</taxon>
        <taxon>Funariidae</taxon>
        <taxon>Funariales</taxon>
        <taxon>Funariaceae</taxon>
        <taxon>Physcomitrium</taxon>
    </lineage>
</organism>
<reference evidence="1 3" key="1">
    <citation type="journal article" date="2008" name="Science">
        <title>The Physcomitrella genome reveals evolutionary insights into the conquest of land by plants.</title>
        <authorList>
            <person name="Rensing S."/>
            <person name="Lang D."/>
            <person name="Zimmer A."/>
            <person name="Terry A."/>
            <person name="Salamov A."/>
            <person name="Shapiro H."/>
            <person name="Nishiyama T."/>
            <person name="Perroud P.-F."/>
            <person name="Lindquist E."/>
            <person name="Kamisugi Y."/>
            <person name="Tanahashi T."/>
            <person name="Sakakibara K."/>
            <person name="Fujita T."/>
            <person name="Oishi K."/>
            <person name="Shin-I T."/>
            <person name="Kuroki Y."/>
            <person name="Toyoda A."/>
            <person name="Suzuki Y."/>
            <person name="Hashimoto A."/>
            <person name="Yamaguchi K."/>
            <person name="Sugano A."/>
            <person name="Kohara Y."/>
            <person name="Fujiyama A."/>
            <person name="Anterola A."/>
            <person name="Aoki S."/>
            <person name="Ashton N."/>
            <person name="Barbazuk W.B."/>
            <person name="Barker E."/>
            <person name="Bennetzen J."/>
            <person name="Bezanilla M."/>
            <person name="Blankenship R."/>
            <person name="Cho S.H."/>
            <person name="Dutcher S."/>
            <person name="Estelle M."/>
            <person name="Fawcett J.A."/>
            <person name="Gundlach H."/>
            <person name="Hanada K."/>
            <person name="Heyl A."/>
            <person name="Hicks K.A."/>
            <person name="Hugh J."/>
            <person name="Lohr M."/>
            <person name="Mayer K."/>
            <person name="Melkozernov A."/>
            <person name="Murata T."/>
            <person name="Nelson D."/>
            <person name="Pils B."/>
            <person name="Prigge M."/>
            <person name="Reiss B."/>
            <person name="Renner T."/>
            <person name="Rombauts S."/>
            <person name="Rushton P."/>
            <person name="Sanderfoot A."/>
            <person name="Schween G."/>
            <person name="Shiu S.-H."/>
            <person name="Stueber K."/>
            <person name="Theodoulou F.L."/>
            <person name="Tu H."/>
            <person name="Van de Peer Y."/>
            <person name="Verrier P.J."/>
            <person name="Waters E."/>
            <person name="Wood A."/>
            <person name="Yang L."/>
            <person name="Cove D."/>
            <person name="Cuming A."/>
            <person name="Hasebe M."/>
            <person name="Lucas S."/>
            <person name="Mishler D.B."/>
            <person name="Reski R."/>
            <person name="Grigoriev I."/>
            <person name="Quatrano R.S."/>
            <person name="Boore J.L."/>
        </authorList>
    </citation>
    <scope>NUCLEOTIDE SEQUENCE [LARGE SCALE GENOMIC DNA]</scope>
    <source>
        <strain evidence="2 3">cv. Gransden 2004</strain>
    </source>
</reference>
<reference evidence="1 3" key="2">
    <citation type="journal article" date="2018" name="Plant J.">
        <title>The Physcomitrella patens chromosome-scale assembly reveals moss genome structure and evolution.</title>
        <authorList>
            <person name="Lang D."/>
            <person name="Ullrich K.K."/>
            <person name="Murat F."/>
            <person name="Fuchs J."/>
            <person name="Jenkins J."/>
            <person name="Haas F.B."/>
            <person name="Piednoel M."/>
            <person name="Gundlach H."/>
            <person name="Van Bel M."/>
            <person name="Meyberg R."/>
            <person name="Vives C."/>
            <person name="Morata J."/>
            <person name="Symeonidi A."/>
            <person name="Hiss M."/>
            <person name="Muchero W."/>
            <person name="Kamisugi Y."/>
            <person name="Saleh O."/>
            <person name="Blanc G."/>
            <person name="Decker E.L."/>
            <person name="van Gessel N."/>
            <person name="Grimwood J."/>
            <person name="Hayes R.D."/>
            <person name="Graham S.W."/>
            <person name="Gunter L.E."/>
            <person name="McDaniel S.F."/>
            <person name="Hoernstein S.N.W."/>
            <person name="Larsson A."/>
            <person name="Li F.W."/>
            <person name="Perroud P.F."/>
            <person name="Phillips J."/>
            <person name="Ranjan P."/>
            <person name="Rokshar D.S."/>
            <person name="Rothfels C.J."/>
            <person name="Schneider L."/>
            <person name="Shu S."/>
            <person name="Stevenson D.W."/>
            <person name="Thummler F."/>
            <person name="Tillich M."/>
            <person name="Villarreal Aguilar J.C."/>
            <person name="Widiez T."/>
            <person name="Wong G.K."/>
            <person name="Wymore A."/>
            <person name="Zhang Y."/>
            <person name="Zimmer A.D."/>
            <person name="Quatrano R.S."/>
            <person name="Mayer K.F.X."/>
            <person name="Goodstein D."/>
            <person name="Casacuberta J.M."/>
            <person name="Vandepoele K."/>
            <person name="Reski R."/>
            <person name="Cuming A.C."/>
            <person name="Tuskan G.A."/>
            <person name="Maumus F."/>
            <person name="Salse J."/>
            <person name="Schmutz J."/>
            <person name="Rensing S.A."/>
        </authorList>
    </citation>
    <scope>NUCLEOTIDE SEQUENCE [LARGE SCALE GENOMIC DNA]</scope>
    <source>
        <strain evidence="2 3">cv. Gransden 2004</strain>
    </source>
</reference>